<keyword evidence="3" id="KW-1185">Reference proteome</keyword>
<feature type="transmembrane region" description="Helical" evidence="1">
    <location>
        <begin position="59"/>
        <end position="80"/>
    </location>
</feature>
<dbReference type="GeneID" id="54991712"/>
<proteinExistence type="predicted"/>
<organism evidence="2 3">
    <name type="scientific">Pseudomonas phage 22PfluR64PP</name>
    <dbReference type="NCBI Taxonomy" id="2163970"/>
    <lineage>
        <taxon>Viruses</taxon>
        <taxon>Duplodnaviria</taxon>
        <taxon>Heunggongvirae</taxon>
        <taxon>Uroviricota</taxon>
        <taxon>Caudoviricetes</taxon>
        <taxon>Autographivirales</taxon>
        <taxon>Autotranscriptaviridae</taxon>
        <taxon>Studiervirinae</taxon>
        <taxon>Pfluvirus</taxon>
        <taxon>Pfluvirus pv22PfluR64PP</taxon>
        <taxon>Pifdecavirus pv22PfluR64PP</taxon>
    </lineage>
</organism>
<dbReference type="KEGG" id="vg:54991712"/>
<reference evidence="2" key="1">
    <citation type="submission" date="2018-03" db="EMBL/GenBank/DDBJ databases">
        <authorList>
            <person name="Kolsut J."/>
            <person name="Wojcik E."/>
            <person name="Wojtasik A."/>
            <person name="Dastych J."/>
        </authorList>
    </citation>
    <scope>NUCLEOTIDE SEQUENCE</scope>
</reference>
<keyword evidence="1" id="KW-0812">Transmembrane</keyword>
<keyword evidence="1" id="KW-1133">Transmembrane helix</keyword>
<dbReference type="RefSeq" id="YP_009801202.1">
    <property type="nucleotide sequence ID" value="NC_047965.1"/>
</dbReference>
<accession>A0A2S1PDI3</accession>
<dbReference type="Proteomes" id="UP000246834">
    <property type="component" value="Segment"/>
</dbReference>
<evidence type="ECO:0000313" key="2">
    <source>
        <dbReference type="EMBL" id="AWH14627.1"/>
    </source>
</evidence>
<evidence type="ECO:0000313" key="3">
    <source>
        <dbReference type="Proteomes" id="UP000246834"/>
    </source>
</evidence>
<sequence>MPKPNKYAGDGSKKPEGTVEGAYVMHKGRMVPNFKATNAAILKGINAYKSFKENAMLKLVTRIVCYVLLAAFVVALLATLQGCQVNVVNVIHSDIGLTAQSITAATE</sequence>
<name>A0A2S1PDI3_9CAUD</name>
<protein>
    <submittedName>
        <fullName evidence="2">Uncharacterized protein</fullName>
    </submittedName>
</protein>
<evidence type="ECO:0000256" key="1">
    <source>
        <dbReference type="SAM" id="Phobius"/>
    </source>
</evidence>
<dbReference type="EMBL" id="MH179472">
    <property type="protein sequence ID" value="AWH14627.1"/>
    <property type="molecule type" value="Genomic_DNA"/>
</dbReference>
<keyword evidence="1" id="KW-0472">Membrane</keyword>
<reference evidence="2" key="2">
    <citation type="submission" date="2018-11" db="EMBL/GenBank/DDBJ databases">
        <title>Complete genome sequences of new Aeromonas and Pseudomonas phages promising in phage therapy dedicated to aquaculture.</title>
        <authorList>
            <person name="Stanczyk M."/>
        </authorList>
    </citation>
    <scope>NUCLEOTIDE SEQUENCE</scope>
</reference>